<dbReference type="GO" id="GO:0003677">
    <property type="term" value="F:DNA binding"/>
    <property type="evidence" value="ECO:0007669"/>
    <property type="project" value="UniProtKB-KW"/>
</dbReference>
<evidence type="ECO:0000256" key="2">
    <source>
        <dbReference type="ARBA" id="ARBA00023015"/>
    </source>
</evidence>
<keyword evidence="2" id="KW-0805">Transcription regulation</keyword>
<evidence type="ECO:0000259" key="7">
    <source>
        <dbReference type="Pfam" id="PF08281"/>
    </source>
</evidence>
<dbReference type="GO" id="GO:0016987">
    <property type="term" value="F:sigma factor activity"/>
    <property type="evidence" value="ECO:0007669"/>
    <property type="project" value="UniProtKB-KW"/>
</dbReference>
<dbReference type="InterPro" id="IPR013325">
    <property type="entry name" value="RNA_pol_sigma_r2"/>
</dbReference>
<evidence type="ECO:0000256" key="5">
    <source>
        <dbReference type="ARBA" id="ARBA00023163"/>
    </source>
</evidence>
<dbReference type="Pfam" id="PF08281">
    <property type="entry name" value="Sigma70_r4_2"/>
    <property type="match status" value="1"/>
</dbReference>
<keyword evidence="3" id="KW-0731">Sigma factor</keyword>
<dbReference type="NCBIfam" id="TIGR02937">
    <property type="entry name" value="sigma70-ECF"/>
    <property type="match status" value="1"/>
</dbReference>
<comment type="caution">
    <text evidence="8">The sequence shown here is derived from an EMBL/GenBank/DDBJ whole genome shotgun (WGS) entry which is preliminary data.</text>
</comment>
<dbReference type="SUPFAM" id="SSF88946">
    <property type="entry name" value="Sigma2 domain of RNA polymerase sigma factors"/>
    <property type="match status" value="1"/>
</dbReference>
<dbReference type="InterPro" id="IPR036388">
    <property type="entry name" value="WH-like_DNA-bd_sf"/>
</dbReference>
<feature type="domain" description="RNA polymerase sigma factor 70 region 4 type 2" evidence="7">
    <location>
        <begin position="123"/>
        <end position="173"/>
    </location>
</feature>
<organism evidence="8 9">
    <name type="scientific">Candidatus Coproplasma stercoripullorum</name>
    <dbReference type="NCBI Taxonomy" id="2840751"/>
    <lineage>
        <taxon>Bacteria</taxon>
        <taxon>Bacillati</taxon>
        <taxon>Bacillota</taxon>
        <taxon>Clostridia</taxon>
        <taxon>Eubacteriales</taxon>
        <taxon>Candidatus Coproplasma</taxon>
    </lineage>
</organism>
<evidence type="ECO:0000256" key="4">
    <source>
        <dbReference type="ARBA" id="ARBA00023125"/>
    </source>
</evidence>
<evidence type="ECO:0000313" key="9">
    <source>
        <dbReference type="Proteomes" id="UP000824179"/>
    </source>
</evidence>
<proteinExistence type="inferred from homology"/>
<evidence type="ECO:0000256" key="1">
    <source>
        <dbReference type="ARBA" id="ARBA00010641"/>
    </source>
</evidence>
<dbReference type="Proteomes" id="UP000824179">
    <property type="component" value="Unassembled WGS sequence"/>
</dbReference>
<dbReference type="GO" id="GO:0006352">
    <property type="term" value="P:DNA-templated transcription initiation"/>
    <property type="evidence" value="ECO:0007669"/>
    <property type="project" value="InterPro"/>
</dbReference>
<keyword evidence="5" id="KW-0804">Transcription</keyword>
<dbReference type="InterPro" id="IPR039425">
    <property type="entry name" value="RNA_pol_sigma-70-like"/>
</dbReference>
<evidence type="ECO:0000256" key="3">
    <source>
        <dbReference type="ARBA" id="ARBA00023082"/>
    </source>
</evidence>
<evidence type="ECO:0000313" key="8">
    <source>
        <dbReference type="EMBL" id="HIR39307.1"/>
    </source>
</evidence>
<dbReference type="PANTHER" id="PTHR43133">
    <property type="entry name" value="RNA POLYMERASE ECF-TYPE SIGMA FACTO"/>
    <property type="match status" value="1"/>
</dbReference>
<reference evidence="8" key="2">
    <citation type="journal article" date="2021" name="PeerJ">
        <title>Extensive microbial diversity within the chicken gut microbiome revealed by metagenomics and culture.</title>
        <authorList>
            <person name="Gilroy R."/>
            <person name="Ravi A."/>
            <person name="Getino M."/>
            <person name="Pursley I."/>
            <person name="Horton D.L."/>
            <person name="Alikhan N.F."/>
            <person name="Baker D."/>
            <person name="Gharbi K."/>
            <person name="Hall N."/>
            <person name="Watson M."/>
            <person name="Adriaenssens E.M."/>
            <person name="Foster-Nyarko E."/>
            <person name="Jarju S."/>
            <person name="Secka A."/>
            <person name="Antonio M."/>
            <person name="Oren A."/>
            <person name="Chaudhuri R.R."/>
            <person name="La Ragione R."/>
            <person name="Hildebrand F."/>
            <person name="Pallen M.J."/>
        </authorList>
    </citation>
    <scope>NUCLEOTIDE SEQUENCE</scope>
    <source>
        <strain evidence="8">ChiW25-3613</strain>
    </source>
</reference>
<sequence>MTEQMYEKIEYALNLIAAGDKAGVDLLYACAGRAMLFVAKSIVKDGFAAEDVVQDSFLKIVKGISHYKKGTNGYAWICKIVRNTALNSLEASKRRAAASLEAVSDISDGGEGEEKSATKLLVEKMLASLYPPEVQRMIYMKYFLDMTVREIAKELGRSKSYVSKQILNAEKNLREML</sequence>
<keyword evidence="4" id="KW-0238">DNA-binding</keyword>
<dbReference type="Gene3D" id="1.10.10.10">
    <property type="entry name" value="Winged helix-like DNA-binding domain superfamily/Winged helix DNA-binding domain"/>
    <property type="match status" value="1"/>
</dbReference>
<feature type="domain" description="RNA polymerase sigma-70 region 2" evidence="6">
    <location>
        <begin position="28"/>
        <end position="94"/>
    </location>
</feature>
<dbReference type="InterPro" id="IPR007627">
    <property type="entry name" value="RNA_pol_sigma70_r2"/>
</dbReference>
<comment type="similarity">
    <text evidence="1">Belongs to the sigma-70 factor family. ECF subfamily.</text>
</comment>
<dbReference type="Gene3D" id="1.10.1740.10">
    <property type="match status" value="1"/>
</dbReference>
<accession>A0A9D1AF30</accession>
<name>A0A9D1AF30_9FIRM</name>
<dbReference type="EMBL" id="DVHB01000053">
    <property type="protein sequence ID" value="HIR39307.1"/>
    <property type="molecule type" value="Genomic_DNA"/>
</dbReference>
<gene>
    <name evidence="8" type="ORF">IAB90_02890</name>
</gene>
<protein>
    <submittedName>
        <fullName evidence="8">Sigma-70 family RNA polymerase sigma factor</fullName>
    </submittedName>
</protein>
<dbReference type="InterPro" id="IPR014284">
    <property type="entry name" value="RNA_pol_sigma-70_dom"/>
</dbReference>
<dbReference type="InterPro" id="IPR013249">
    <property type="entry name" value="RNA_pol_sigma70_r4_t2"/>
</dbReference>
<dbReference type="PANTHER" id="PTHR43133:SF8">
    <property type="entry name" value="RNA POLYMERASE SIGMA FACTOR HI_1459-RELATED"/>
    <property type="match status" value="1"/>
</dbReference>
<dbReference type="InterPro" id="IPR013324">
    <property type="entry name" value="RNA_pol_sigma_r3/r4-like"/>
</dbReference>
<reference evidence="8" key="1">
    <citation type="submission" date="2020-10" db="EMBL/GenBank/DDBJ databases">
        <authorList>
            <person name="Gilroy R."/>
        </authorList>
    </citation>
    <scope>NUCLEOTIDE SEQUENCE</scope>
    <source>
        <strain evidence="8">ChiW25-3613</strain>
    </source>
</reference>
<dbReference type="SUPFAM" id="SSF88659">
    <property type="entry name" value="Sigma3 and sigma4 domains of RNA polymerase sigma factors"/>
    <property type="match status" value="1"/>
</dbReference>
<dbReference type="Pfam" id="PF04542">
    <property type="entry name" value="Sigma70_r2"/>
    <property type="match status" value="1"/>
</dbReference>
<evidence type="ECO:0000259" key="6">
    <source>
        <dbReference type="Pfam" id="PF04542"/>
    </source>
</evidence>
<dbReference type="AlphaFoldDB" id="A0A9D1AF30"/>